<evidence type="ECO:0000313" key="3">
    <source>
        <dbReference type="Proteomes" id="UP001362999"/>
    </source>
</evidence>
<protein>
    <submittedName>
        <fullName evidence="2">Uncharacterized protein</fullName>
    </submittedName>
</protein>
<feature type="compositionally biased region" description="Basic residues" evidence="1">
    <location>
        <begin position="151"/>
        <end position="163"/>
    </location>
</feature>
<gene>
    <name evidence="2" type="ORF">R3P38DRAFT_3245548</name>
</gene>
<dbReference type="Proteomes" id="UP001362999">
    <property type="component" value="Unassembled WGS sequence"/>
</dbReference>
<sequence length="285" mass="31427">MVCGLDVNRQVVKLRIKQPYSKELANDLKAKGLTAFETREDTILEFGLQWSKEEIDAWLRQAEEASEFHWVLLGKSKQSLYVVNRTVTGVLLDEVKGTTKSTSFGLSPATKHRIPDAVWESFDDALDALTAGGEPIPSEPESESEPEAPKKTQRRKSRSKSRTRVVAARTSSVEAGLSEAKDSAAGGNSESDSSSSAAEDEKPVKVKKEIDDHARSLRDIDSDSDVEEIFPERLLPDDDDVWSLGEDATSRKRTASPSLVLEQGGKRALDVHALDPRPPITLTQW</sequence>
<feature type="region of interest" description="Disordered" evidence="1">
    <location>
        <begin position="237"/>
        <end position="259"/>
    </location>
</feature>
<keyword evidence="3" id="KW-1185">Reference proteome</keyword>
<evidence type="ECO:0000313" key="2">
    <source>
        <dbReference type="EMBL" id="KAK6966696.1"/>
    </source>
</evidence>
<reference evidence="2 3" key="1">
    <citation type="journal article" date="2024" name="J Genomics">
        <title>Draft genome sequencing and assembly of Favolaschia claudopus CIRM-BRFM 2984 isolated from oak limbs.</title>
        <authorList>
            <person name="Navarro D."/>
            <person name="Drula E."/>
            <person name="Chaduli D."/>
            <person name="Cazenave R."/>
            <person name="Ahrendt S."/>
            <person name="Wang J."/>
            <person name="Lipzen A."/>
            <person name="Daum C."/>
            <person name="Barry K."/>
            <person name="Grigoriev I.V."/>
            <person name="Favel A."/>
            <person name="Rosso M.N."/>
            <person name="Martin F."/>
        </authorList>
    </citation>
    <scope>NUCLEOTIDE SEQUENCE [LARGE SCALE GENOMIC DNA]</scope>
    <source>
        <strain evidence="2 3">CIRM-BRFM 2984</strain>
    </source>
</reference>
<accession>A0AAV9Z0F5</accession>
<name>A0AAV9Z0F5_9AGAR</name>
<feature type="compositionally biased region" description="Basic and acidic residues" evidence="1">
    <location>
        <begin position="199"/>
        <end position="221"/>
    </location>
</feature>
<dbReference type="EMBL" id="JAWWNJ010000259">
    <property type="protein sequence ID" value="KAK6966696.1"/>
    <property type="molecule type" value="Genomic_DNA"/>
</dbReference>
<dbReference type="AlphaFoldDB" id="A0AAV9Z0F5"/>
<feature type="region of interest" description="Disordered" evidence="1">
    <location>
        <begin position="129"/>
        <end position="223"/>
    </location>
</feature>
<proteinExistence type="predicted"/>
<evidence type="ECO:0000256" key="1">
    <source>
        <dbReference type="SAM" id="MobiDB-lite"/>
    </source>
</evidence>
<feature type="compositionally biased region" description="Low complexity" evidence="1">
    <location>
        <begin position="183"/>
        <end position="197"/>
    </location>
</feature>
<comment type="caution">
    <text evidence="2">The sequence shown here is derived from an EMBL/GenBank/DDBJ whole genome shotgun (WGS) entry which is preliminary data.</text>
</comment>
<organism evidence="2 3">
    <name type="scientific">Favolaschia claudopus</name>
    <dbReference type="NCBI Taxonomy" id="2862362"/>
    <lineage>
        <taxon>Eukaryota</taxon>
        <taxon>Fungi</taxon>
        <taxon>Dikarya</taxon>
        <taxon>Basidiomycota</taxon>
        <taxon>Agaricomycotina</taxon>
        <taxon>Agaricomycetes</taxon>
        <taxon>Agaricomycetidae</taxon>
        <taxon>Agaricales</taxon>
        <taxon>Marasmiineae</taxon>
        <taxon>Mycenaceae</taxon>
        <taxon>Favolaschia</taxon>
    </lineage>
</organism>